<dbReference type="EMBL" id="BAABBB010000020">
    <property type="protein sequence ID" value="GAA3546686.1"/>
    <property type="molecule type" value="Genomic_DNA"/>
</dbReference>
<evidence type="ECO:0000259" key="2">
    <source>
        <dbReference type="SMART" id="SM00909"/>
    </source>
</evidence>
<protein>
    <recommendedName>
        <fullName evidence="2">GerMN domain-containing protein</fullName>
    </recommendedName>
</protein>
<proteinExistence type="predicted"/>
<evidence type="ECO:0000256" key="1">
    <source>
        <dbReference type="SAM" id="MobiDB-lite"/>
    </source>
</evidence>
<dbReference type="InterPro" id="IPR019606">
    <property type="entry name" value="GerMN"/>
</dbReference>
<feature type="region of interest" description="Disordered" evidence="1">
    <location>
        <begin position="39"/>
        <end position="64"/>
    </location>
</feature>
<reference evidence="4" key="1">
    <citation type="journal article" date="2019" name="Int. J. Syst. Evol. Microbiol.">
        <title>The Global Catalogue of Microorganisms (GCM) 10K type strain sequencing project: providing services to taxonomists for standard genome sequencing and annotation.</title>
        <authorList>
            <consortium name="The Broad Institute Genomics Platform"/>
            <consortium name="The Broad Institute Genome Sequencing Center for Infectious Disease"/>
            <person name="Wu L."/>
            <person name="Ma J."/>
        </authorList>
    </citation>
    <scope>NUCLEOTIDE SEQUENCE [LARGE SCALE GENOMIC DNA]</scope>
    <source>
        <strain evidence="4">JCM 17460</strain>
    </source>
</reference>
<dbReference type="Pfam" id="PF10646">
    <property type="entry name" value="Germane"/>
    <property type="match status" value="1"/>
</dbReference>
<dbReference type="SMART" id="SM00909">
    <property type="entry name" value="Germane"/>
    <property type="match status" value="1"/>
</dbReference>
<gene>
    <name evidence="3" type="ORF">GCM10022263_37260</name>
</gene>
<evidence type="ECO:0000313" key="3">
    <source>
        <dbReference type="EMBL" id="GAA3546686.1"/>
    </source>
</evidence>
<comment type="caution">
    <text evidence="3">The sequence shown here is derived from an EMBL/GenBank/DDBJ whole genome shotgun (WGS) entry which is preliminary data.</text>
</comment>
<name>A0ABP6W9J3_9ACTN</name>
<sequence>MLPPHRKRPSGGQFVGLAAVIALVAAAVMWAVLAAGDDPDPAPSPGSTQTTGPTTGEPAAACGPVPAPPKGEVLVYFWCDAHLAPVVRHVDDADLFDSTFAAISAGPTPDELDRGYEGSIDPKIRATITQSEGTVTIDLDESTLKVERFLAGANFAVKSLKTTFNELPGVRAVEITIDGRSLCSLDPECSG</sequence>
<organism evidence="3 4">
    <name type="scientific">Nocardioides daeguensis</name>
    <dbReference type="NCBI Taxonomy" id="908359"/>
    <lineage>
        <taxon>Bacteria</taxon>
        <taxon>Bacillati</taxon>
        <taxon>Actinomycetota</taxon>
        <taxon>Actinomycetes</taxon>
        <taxon>Propionibacteriales</taxon>
        <taxon>Nocardioidaceae</taxon>
        <taxon>Nocardioides</taxon>
    </lineage>
</organism>
<accession>A0ABP6W9J3</accession>
<feature type="compositionally biased region" description="Low complexity" evidence="1">
    <location>
        <begin position="45"/>
        <end position="64"/>
    </location>
</feature>
<dbReference type="Proteomes" id="UP001500301">
    <property type="component" value="Unassembled WGS sequence"/>
</dbReference>
<evidence type="ECO:0000313" key="4">
    <source>
        <dbReference type="Proteomes" id="UP001500301"/>
    </source>
</evidence>
<feature type="domain" description="GerMN" evidence="2">
    <location>
        <begin position="96"/>
        <end position="186"/>
    </location>
</feature>
<keyword evidence="4" id="KW-1185">Reference proteome</keyword>